<evidence type="ECO:0000313" key="3">
    <source>
        <dbReference type="Proteomes" id="UP000822993"/>
    </source>
</evidence>
<dbReference type="SUPFAM" id="SSF53067">
    <property type="entry name" value="Actin-like ATPase domain"/>
    <property type="match status" value="1"/>
</dbReference>
<dbReference type="SUPFAM" id="SSF46785">
    <property type="entry name" value="Winged helix' DNA-binding domain"/>
    <property type="match status" value="1"/>
</dbReference>
<comment type="similarity">
    <text evidence="1">Belongs to the ROK (NagC/XylR) family.</text>
</comment>
<name>A0A9D5U660_9CELL</name>
<proteinExistence type="inferred from homology"/>
<dbReference type="Gene3D" id="3.30.420.40">
    <property type="match status" value="2"/>
</dbReference>
<comment type="caution">
    <text evidence="2">The sequence shown here is derived from an EMBL/GenBank/DDBJ whole genome shotgun (WGS) entry which is preliminary data.</text>
</comment>
<reference evidence="2 3" key="1">
    <citation type="submission" date="2020-08" db="EMBL/GenBank/DDBJ databases">
        <title>A Genomic Blueprint of the Chicken Gut Microbiome.</title>
        <authorList>
            <person name="Gilroy R."/>
            <person name="Ravi A."/>
            <person name="Getino M."/>
            <person name="Pursley I."/>
            <person name="Horton D.L."/>
            <person name="Alikhan N.-F."/>
            <person name="Baker D."/>
            <person name="Gharbi K."/>
            <person name="Hall N."/>
            <person name="Watson M."/>
            <person name="Adriaenssens E.M."/>
            <person name="Foster-Nyarko E."/>
            <person name="Jarju S."/>
            <person name="Secka A."/>
            <person name="Antonio M."/>
            <person name="Oren A."/>
            <person name="Chaudhuri R."/>
            <person name="La Ragione R.M."/>
            <person name="Hildebrand F."/>
            <person name="Pallen M.J."/>
        </authorList>
    </citation>
    <scope>NUCLEOTIDE SEQUENCE [LARGE SCALE GENOMIC DNA]</scope>
    <source>
        <strain evidence="2 3">Sa1BUA8</strain>
    </source>
</reference>
<dbReference type="InterPro" id="IPR043129">
    <property type="entry name" value="ATPase_NBD"/>
</dbReference>
<dbReference type="PANTHER" id="PTHR18964">
    <property type="entry name" value="ROK (REPRESSOR, ORF, KINASE) FAMILY"/>
    <property type="match status" value="1"/>
</dbReference>
<dbReference type="EMBL" id="JACSPN010000002">
    <property type="protein sequence ID" value="MBE7699244.1"/>
    <property type="molecule type" value="Genomic_DNA"/>
</dbReference>
<dbReference type="AlphaFoldDB" id="A0A9D5U660"/>
<dbReference type="InterPro" id="IPR036390">
    <property type="entry name" value="WH_DNA-bd_sf"/>
</dbReference>
<sequence>MDTASSARTGDRSYLRRRNSMAVLEQIWDTPATVAELARATSLSRTAAEAVLADLLAAGWVRAGGPRSDRAGTVGRPAAFYSLAPEGGYLAGVDIGAHHVSGAIARIDGERLATVHLPADEDTPADDRLQAAAEALTAALAEAGVSSDALWAVTVGTPGVIDDGKVIHFGGQGMPGWVGTDVARAFDDVTAAPVFVEGDSALGALAEMAHGAAKDVEDFVYILSGVRTGAAIVAHGELHRGHRGGAGLVGELPAVRWRELEHELYGAPDLPAPRPTRQEIFARADAGDPQAMAAVADFGRTLAVGSAVMVLAVDPAVLVLGGPNAQHAHLFLDQFTQVLTDLCPLPPTVEVSTLGPDAVLAGTISRGIASLRRGLWQAVESQPAFPPSTPTPGALAL</sequence>
<dbReference type="Pfam" id="PF00480">
    <property type="entry name" value="ROK"/>
    <property type="match status" value="1"/>
</dbReference>
<protein>
    <submittedName>
        <fullName evidence="2">ROK family transcriptional regulator</fullName>
    </submittedName>
</protein>
<organism evidence="2 3">
    <name type="scientific">Oerskovia douganii</name>
    <dbReference type="NCBI Taxonomy" id="2762210"/>
    <lineage>
        <taxon>Bacteria</taxon>
        <taxon>Bacillati</taxon>
        <taxon>Actinomycetota</taxon>
        <taxon>Actinomycetes</taxon>
        <taxon>Micrococcales</taxon>
        <taxon>Cellulomonadaceae</taxon>
        <taxon>Oerskovia</taxon>
    </lineage>
</organism>
<accession>A0A9D5U660</accession>
<dbReference type="Gene3D" id="1.10.10.10">
    <property type="entry name" value="Winged helix-like DNA-binding domain superfamily/Winged helix DNA-binding domain"/>
    <property type="match status" value="1"/>
</dbReference>
<dbReference type="PANTHER" id="PTHR18964:SF149">
    <property type="entry name" value="BIFUNCTIONAL UDP-N-ACETYLGLUCOSAMINE 2-EPIMERASE_N-ACETYLMANNOSAMINE KINASE"/>
    <property type="match status" value="1"/>
</dbReference>
<dbReference type="RefSeq" id="WP_193718568.1">
    <property type="nucleotide sequence ID" value="NZ_JACSPN010000002.1"/>
</dbReference>
<dbReference type="Proteomes" id="UP000822993">
    <property type="component" value="Unassembled WGS sequence"/>
</dbReference>
<evidence type="ECO:0000313" key="2">
    <source>
        <dbReference type="EMBL" id="MBE7699244.1"/>
    </source>
</evidence>
<dbReference type="InterPro" id="IPR036388">
    <property type="entry name" value="WH-like_DNA-bd_sf"/>
</dbReference>
<dbReference type="InterPro" id="IPR000600">
    <property type="entry name" value="ROK"/>
</dbReference>
<evidence type="ECO:0000256" key="1">
    <source>
        <dbReference type="ARBA" id="ARBA00006479"/>
    </source>
</evidence>
<keyword evidence="3" id="KW-1185">Reference proteome</keyword>
<gene>
    <name evidence="2" type="ORF">H9623_02845</name>
</gene>